<dbReference type="AlphaFoldDB" id="A0A9X3CSM3"/>
<evidence type="ECO:0000313" key="1">
    <source>
        <dbReference type="EMBL" id="MCW8349016.1"/>
    </source>
</evidence>
<protein>
    <submittedName>
        <fullName evidence="1">Uncharacterized protein</fullName>
    </submittedName>
</protein>
<dbReference type="Proteomes" id="UP001155587">
    <property type="component" value="Unassembled WGS sequence"/>
</dbReference>
<reference evidence="1" key="1">
    <citation type="submission" date="2022-02" db="EMBL/GenBank/DDBJ databases">
        <title>Vibrio sp. nov, a new bacterium isolated from seawater.</title>
        <authorList>
            <person name="Yuan Y."/>
        </authorList>
    </citation>
    <scope>NUCLEOTIDE SEQUENCE</scope>
    <source>
        <strain evidence="1">ZSDZ65</strain>
    </source>
</reference>
<accession>A0A9X3CSM3</accession>
<sequence>MIDEGIKTTSRYLTVHNYIDGAYYNIGSGDYKEFGTDSKGKIFFSHMSTNGGFVTAGALIDPPFALRPDDKKGLCVSTVFVQDATCYEEAVTTINNKTVESPSSFQRTLIYNGSVDEKINISYRELSGGNARQAFTNNVEYDMGKSNKINYKGAEIEVLSYDNTSITFKVLKYFRR</sequence>
<keyword evidence="2" id="KW-1185">Reference proteome</keyword>
<name>A0A9X3CSM3_9VIBR</name>
<organism evidence="1 2">
    <name type="scientific">Vibrio qingdaonensis</name>
    <dbReference type="NCBI Taxonomy" id="2829491"/>
    <lineage>
        <taxon>Bacteria</taxon>
        <taxon>Pseudomonadati</taxon>
        <taxon>Pseudomonadota</taxon>
        <taxon>Gammaproteobacteria</taxon>
        <taxon>Vibrionales</taxon>
        <taxon>Vibrionaceae</taxon>
        <taxon>Vibrio</taxon>
    </lineage>
</organism>
<gene>
    <name evidence="1" type="ORF">MD535_23785</name>
</gene>
<proteinExistence type="predicted"/>
<comment type="caution">
    <text evidence="1">The sequence shown here is derived from an EMBL/GenBank/DDBJ whole genome shotgun (WGS) entry which is preliminary data.</text>
</comment>
<dbReference type="EMBL" id="JAKRRY010000057">
    <property type="protein sequence ID" value="MCW8349016.1"/>
    <property type="molecule type" value="Genomic_DNA"/>
</dbReference>
<evidence type="ECO:0000313" key="2">
    <source>
        <dbReference type="Proteomes" id="UP001155587"/>
    </source>
</evidence>
<dbReference type="RefSeq" id="WP_265677665.1">
    <property type="nucleotide sequence ID" value="NZ_JAKRRY010000057.1"/>
</dbReference>